<sequence length="715" mass="75273">MRDWPELAWRGTVEGFYGPPWSHEERLDHLRFAGRRKLNSYVYAPKDDPYHRQAWREPYPADELARLAELVEVARENRVRLVYALAPGLSMRFSGDADNERLHAKAAQLWDIGVRDIALLFDDIPTELSEPADLARFGAGPGGAGAAHGSVCARFVTEFLAPRGHDRPLLMVPTDYAGLETSAYREQLAATLPADALVWWTGHDIVVGEVTREHVDRAAATYGRRLLLWDNFPVNDFDRARLFLGPLQGRTTSLDGSALAGISANPMIEAAASQVPLATVADYAWNPGAYDPASAAERALAAVAGPDAAALAPLVEACSSWPPGDPQSARVLALTEATLSDDPAVAAHGARALHDELAPLAGARELTDSPLATQLRPWAVAGSHMAQAGRAAAALVLAGLGNSDATVSTDDVRDLEAALRRAEQHYPNVLRDLLSPFVREVLRRRGYVDVARPGGVGSDVARSEGGRAVSRGPEPAQTTGAAAGGTSHPAGGARHGTRVLVLTGPEPHPGEVAVAELLRKRGVGVVVDDVVARTERAAGTSDDPRRAAAPDDAATGPGPIATQPAAVVVTRSAAPDQARAAARLSVPLLAWAHLVDLGLAGSSGVELRGEHADVIAPGHPLAGGAQGRVRLFPGPTRMTWGEPGPAALVVARTIEEGRPTIFTYRAGDALADGSTAPADRTAVFLAREALAPWLRAPSGTALVEAALDELVPART</sequence>
<evidence type="ECO:0000313" key="7">
    <source>
        <dbReference type="Proteomes" id="UP000437709"/>
    </source>
</evidence>
<organism evidence="6 7">
    <name type="scientific">Georgenia subflava</name>
    <dbReference type="NCBI Taxonomy" id="1622177"/>
    <lineage>
        <taxon>Bacteria</taxon>
        <taxon>Bacillati</taxon>
        <taxon>Actinomycetota</taxon>
        <taxon>Actinomycetes</taxon>
        <taxon>Micrococcales</taxon>
        <taxon>Bogoriellaceae</taxon>
        <taxon>Georgenia</taxon>
    </lineage>
</organism>
<dbReference type="PANTHER" id="PTHR13170">
    <property type="entry name" value="O-GLCNACASE"/>
    <property type="match status" value="1"/>
</dbReference>
<feature type="region of interest" description="Disordered" evidence="4">
    <location>
        <begin position="453"/>
        <end position="494"/>
    </location>
</feature>
<dbReference type="SUPFAM" id="SSF51445">
    <property type="entry name" value="(Trans)glycosidases"/>
    <property type="match status" value="1"/>
</dbReference>
<feature type="compositionally biased region" description="Low complexity" evidence="4">
    <location>
        <begin position="472"/>
        <end position="492"/>
    </location>
</feature>
<comment type="caution">
    <text evidence="6">The sequence shown here is derived from an EMBL/GenBank/DDBJ whole genome shotgun (WGS) entry which is preliminary data.</text>
</comment>
<feature type="domain" description="GH84" evidence="5">
    <location>
        <begin position="8"/>
        <end position="288"/>
    </location>
</feature>
<dbReference type="InterPro" id="IPR017853">
    <property type="entry name" value="GH"/>
</dbReference>
<gene>
    <name evidence="6" type="ORF">GB881_06155</name>
</gene>
<dbReference type="PROSITE" id="PS52009">
    <property type="entry name" value="GH84"/>
    <property type="match status" value="1"/>
</dbReference>
<dbReference type="Gene3D" id="3.20.20.80">
    <property type="entry name" value="Glycosidases"/>
    <property type="match status" value="1"/>
</dbReference>
<dbReference type="GO" id="GO:1901135">
    <property type="term" value="P:carbohydrate derivative metabolic process"/>
    <property type="evidence" value="ECO:0007669"/>
    <property type="project" value="UniProtKB-ARBA"/>
</dbReference>
<feature type="active site" description="Proton donor" evidence="3">
    <location>
        <position position="123"/>
    </location>
</feature>
<dbReference type="InterPro" id="IPR051822">
    <property type="entry name" value="Glycosyl_Hydrolase_84"/>
</dbReference>
<proteinExistence type="inferred from homology"/>
<dbReference type="EMBL" id="WHPC01000015">
    <property type="protein sequence ID" value="MPV36642.1"/>
    <property type="molecule type" value="Genomic_DNA"/>
</dbReference>
<evidence type="ECO:0000256" key="2">
    <source>
        <dbReference type="ARBA" id="ARBA00023295"/>
    </source>
</evidence>
<evidence type="ECO:0000256" key="4">
    <source>
        <dbReference type="SAM" id="MobiDB-lite"/>
    </source>
</evidence>
<reference evidence="6 7" key="1">
    <citation type="submission" date="2019-10" db="EMBL/GenBank/DDBJ databases">
        <title>Georgenia wutianyii sp. nov. and Georgenia yuyongxinii sp. nov. isolated from plateau pika (Ochotona curzoniae) in the Qinghai-Tibet plateau of China.</title>
        <authorList>
            <person name="Tian Z."/>
        </authorList>
    </citation>
    <scope>NUCLEOTIDE SEQUENCE [LARGE SCALE GENOMIC DNA]</scope>
    <source>
        <strain evidence="6 7">JCM 19765</strain>
    </source>
</reference>
<evidence type="ECO:0000256" key="1">
    <source>
        <dbReference type="ARBA" id="ARBA00022801"/>
    </source>
</evidence>
<feature type="compositionally biased region" description="Basic and acidic residues" evidence="4">
    <location>
        <begin position="535"/>
        <end position="549"/>
    </location>
</feature>
<dbReference type="GO" id="GO:0015929">
    <property type="term" value="F:hexosaminidase activity"/>
    <property type="evidence" value="ECO:0007669"/>
    <property type="project" value="UniProtKB-ARBA"/>
</dbReference>
<dbReference type="PANTHER" id="PTHR13170:SF16">
    <property type="entry name" value="PROTEIN O-GLCNACASE"/>
    <property type="match status" value="1"/>
</dbReference>
<accession>A0A6N7EE00</accession>
<name>A0A6N7EE00_9MICO</name>
<evidence type="ECO:0000313" key="6">
    <source>
        <dbReference type="EMBL" id="MPV36642.1"/>
    </source>
</evidence>
<dbReference type="InterPro" id="IPR011496">
    <property type="entry name" value="O-GlcNAcase_cat"/>
</dbReference>
<keyword evidence="2 3" id="KW-0326">Glycosidase</keyword>
<feature type="region of interest" description="Disordered" evidence="4">
    <location>
        <begin position="535"/>
        <end position="560"/>
    </location>
</feature>
<protein>
    <recommendedName>
        <fullName evidence="5">GH84 domain-containing protein</fullName>
    </recommendedName>
</protein>
<dbReference type="AlphaFoldDB" id="A0A6N7EE00"/>
<dbReference type="Proteomes" id="UP000437709">
    <property type="component" value="Unassembled WGS sequence"/>
</dbReference>
<keyword evidence="7" id="KW-1185">Reference proteome</keyword>
<dbReference type="OrthoDB" id="2479530at2"/>
<evidence type="ECO:0000256" key="3">
    <source>
        <dbReference type="PROSITE-ProRule" id="PRU01353"/>
    </source>
</evidence>
<comment type="similarity">
    <text evidence="3">Belongs to the glycosyl hydrolase 84 family.</text>
</comment>
<dbReference type="Pfam" id="PF07555">
    <property type="entry name" value="NAGidase"/>
    <property type="match status" value="1"/>
</dbReference>
<keyword evidence="1 3" id="KW-0378">Hydrolase</keyword>
<evidence type="ECO:0000259" key="5">
    <source>
        <dbReference type="PROSITE" id="PS52009"/>
    </source>
</evidence>